<dbReference type="GO" id="GO:0010945">
    <property type="term" value="F:coenzyme A diphosphatase activity"/>
    <property type="evidence" value="ECO:0007669"/>
    <property type="project" value="InterPro"/>
</dbReference>
<evidence type="ECO:0000256" key="4">
    <source>
        <dbReference type="ARBA" id="ARBA00022801"/>
    </source>
</evidence>
<dbReference type="PANTHER" id="PTHR12992:SF24">
    <property type="entry name" value="PEROXISOMAL COENZYME A DIPHOSPHATASE NUDT7"/>
    <property type="match status" value="1"/>
</dbReference>
<keyword evidence="6" id="KW-0464">Manganese</keyword>
<evidence type="ECO:0000313" key="10">
    <source>
        <dbReference type="Proteomes" id="UP000799429"/>
    </source>
</evidence>
<evidence type="ECO:0000256" key="3">
    <source>
        <dbReference type="ARBA" id="ARBA00022723"/>
    </source>
</evidence>
<dbReference type="Gene3D" id="3.90.79.10">
    <property type="entry name" value="Nucleoside Triphosphate Pyrophosphohydrolase"/>
    <property type="match status" value="1"/>
</dbReference>
<dbReference type="GO" id="GO:0015938">
    <property type="term" value="P:coenzyme A catabolic process"/>
    <property type="evidence" value="ECO:0007669"/>
    <property type="project" value="TreeGrafter"/>
</dbReference>
<dbReference type="EMBL" id="MU006104">
    <property type="protein sequence ID" value="KAF2836173.1"/>
    <property type="molecule type" value="Genomic_DNA"/>
</dbReference>
<dbReference type="SUPFAM" id="SSF55811">
    <property type="entry name" value="Nudix"/>
    <property type="match status" value="1"/>
</dbReference>
<comment type="cofactor">
    <cofactor evidence="2">
        <name>Mg(2+)</name>
        <dbReference type="ChEBI" id="CHEBI:18420"/>
    </cofactor>
</comment>
<feature type="domain" description="Nudix hydrolase" evidence="8">
    <location>
        <begin position="28"/>
        <end position="194"/>
    </location>
</feature>
<keyword evidence="4" id="KW-0378">Hydrolase</keyword>
<comment type="cofactor">
    <cofactor evidence="1">
        <name>Mn(2+)</name>
        <dbReference type="ChEBI" id="CHEBI:29035"/>
    </cofactor>
</comment>
<evidence type="ECO:0000313" key="9">
    <source>
        <dbReference type="EMBL" id="KAF2836173.1"/>
    </source>
</evidence>
<feature type="non-terminal residue" evidence="9">
    <location>
        <position position="320"/>
    </location>
</feature>
<dbReference type="PROSITE" id="PS51462">
    <property type="entry name" value="NUDIX"/>
    <property type="match status" value="1"/>
</dbReference>
<feature type="region of interest" description="Disordered" evidence="7">
    <location>
        <begin position="229"/>
        <end position="256"/>
    </location>
</feature>
<organism evidence="9 10">
    <name type="scientific">Patellaria atrata CBS 101060</name>
    <dbReference type="NCBI Taxonomy" id="1346257"/>
    <lineage>
        <taxon>Eukaryota</taxon>
        <taxon>Fungi</taxon>
        <taxon>Dikarya</taxon>
        <taxon>Ascomycota</taxon>
        <taxon>Pezizomycotina</taxon>
        <taxon>Dothideomycetes</taxon>
        <taxon>Dothideomycetes incertae sedis</taxon>
        <taxon>Patellariales</taxon>
        <taxon>Patellariaceae</taxon>
        <taxon>Patellaria</taxon>
    </lineage>
</organism>
<dbReference type="OrthoDB" id="206213at2759"/>
<dbReference type="GO" id="GO:0046872">
    <property type="term" value="F:metal ion binding"/>
    <property type="evidence" value="ECO:0007669"/>
    <property type="project" value="UniProtKB-KW"/>
</dbReference>
<evidence type="ECO:0000256" key="2">
    <source>
        <dbReference type="ARBA" id="ARBA00001946"/>
    </source>
</evidence>
<feature type="compositionally biased region" description="Low complexity" evidence="7">
    <location>
        <begin position="229"/>
        <end position="251"/>
    </location>
</feature>
<dbReference type="InterPro" id="IPR000086">
    <property type="entry name" value="NUDIX_hydrolase_dom"/>
</dbReference>
<keyword evidence="10" id="KW-1185">Reference proteome</keyword>
<evidence type="ECO:0000256" key="1">
    <source>
        <dbReference type="ARBA" id="ARBA00001936"/>
    </source>
</evidence>
<keyword evidence="3" id="KW-0479">Metal-binding</keyword>
<evidence type="ECO:0000256" key="6">
    <source>
        <dbReference type="ARBA" id="ARBA00023211"/>
    </source>
</evidence>
<dbReference type="Pfam" id="PF00293">
    <property type="entry name" value="NUDIX"/>
    <property type="match status" value="1"/>
</dbReference>
<name>A0A9P4VM19_9PEZI</name>
<keyword evidence="5" id="KW-0460">Magnesium</keyword>
<evidence type="ECO:0000256" key="7">
    <source>
        <dbReference type="SAM" id="MobiDB-lite"/>
    </source>
</evidence>
<dbReference type="Proteomes" id="UP000799429">
    <property type="component" value="Unassembled WGS sequence"/>
</dbReference>
<gene>
    <name evidence="9" type="ORF">M501DRAFT_901431</name>
</gene>
<sequence>MSAASAAAIARLRAYKPPPTSYGSLPLSRRAAVLILLFVGREGELRVVLTMRSRSLSSYAGQAALPGGKADTPSETPLQTSRREAFEEIGLPLSDAGLPPPFIVEHLCLLPMHLAKTELGVMPCVAFLNPSASPSSLSEASTRTAAIPDVETTLIPRLDAKEVAAVFTAPFASFLESSLPPSSSSSAANPTPAPEAHKWYHGLWTEWHETRWRMHNFYVPYSSSNPVLSSPSSSSPFKPSSSPDVSTVSDTRTPTDIRNPTHFRVFGMTARILVDAARVAYAREPEFEHNGHFGDEGLIARLLGCGLLQSERRRGEEVER</sequence>
<dbReference type="InterPro" id="IPR045121">
    <property type="entry name" value="CoAse"/>
</dbReference>
<evidence type="ECO:0000259" key="8">
    <source>
        <dbReference type="PROSITE" id="PS51462"/>
    </source>
</evidence>
<reference evidence="9" key="1">
    <citation type="journal article" date="2020" name="Stud. Mycol.">
        <title>101 Dothideomycetes genomes: a test case for predicting lifestyles and emergence of pathogens.</title>
        <authorList>
            <person name="Haridas S."/>
            <person name="Albert R."/>
            <person name="Binder M."/>
            <person name="Bloem J."/>
            <person name="Labutti K."/>
            <person name="Salamov A."/>
            <person name="Andreopoulos B."/>
            <person name="Baker S."/>
            <person name="Barry K."/>
            <person name="Bills G."/>
            <person name="Bluhm B."/>
            <person name="Cannon C."/>
            <person name="Castanera R."/>
            <person name="Culley D."/>
            <person name="Daum C."/>
            <person name="Ezra D."/>
            <person name="Gonzalez J."/>
            <person name="Henrissat B."/>
            <person name="Kuo A."/>
            <person name="Liang C."/>
            <person name="Lipzen A."/>
            <person name="Lutzoni F."/>
            <person name="Magnuson J."/>
            <person name="Mondo S."/>
            <person name="Nolan M."/>
            <person name="Ohm R."/>
            <person name="Pangilinan J."/>
            <person name="Park H.-J."/>
            <person name="Ramirez L."/>
            <person name="Alfaro M."/>
            <person name="Sun H."/>
            <person name="Tritt A."/>
            <person name="Yoshinaga Y."/>
            <person name="Zwiers L.-H."/>
            <person name="Turgeon B."/>
            <person name="Goodwin S."/>
            <person name="Spatafora J."/>
            <person name="Crous P."/>
            <person name="Grigoriev I."/>
        </authorList>
    </citation>
    <scope>NUCLEOTIDE SEQUENCE</scope>
    <source>
        <strain evidence="9">CBS 101060</strain>
    </source>
</reference>
<evidence type="ECO:0000256" key="5">
    <source>
        <dbReference type="ARBA" id="ARBA00022842"/>
    </source>
</evidence>
<dbReference type="CDD" id="cd03426">
    <property type="entry name" value="NUDIX_CoAse_Nudt7"/>
    <property type="match status" value="1"/>
</dbReference>
<proteinExistence type="predicted"/>
<comment type="caution">
    <text evidence="9">The sequence shown here is derived from an EMBL/GenBank/DDBJ whole genome shotgun (WGS) entry which is preliminary data.</text>
</comment>
<protein>
    <recommendedName>
        <fullName evidence="8">Nudix hydrolase domain-containing protein</fullName>
    </recommendedName>
</protein>
<dbReference type="PANTHER" id="PTHR12992">
    <property type="entry name" value="NUDIX HYDROLASE"/>
    <property type="match status" value="1"/>
</dbReference>
<dbReference type="InterPro" id="IPR015797">
    <property type="entry name" value="NUDIX_hydrolase-like_dom_sf"/>
</dbReference>
<accession>A0A9P4VM19</accession>
<dbReference type="AlphaFoldDB" id="A0A9P4VM19"/>